<dbReference type="InterPro" id="IPR004384">
    <property type="entry name" value="RNA_MeTrfase_TrmJ/LasT"/>
</dbReference>
<keyword evidence="2" id="KW-0489">Methyltransferase</keyword>
<proteinExistence type="inferred from homology"/>
<dbReference type="EMBL" id="UINC01098614">
    <property type="protein sequence ID" value="SVC57272.1"/>
    <property type="molecule type" value="Genomic_DNA"/>
</dbReference>
<dbReference type="PANTHER" id="PTHR42786:SF2">
    <property type="entry name" value="TRNA (CYTIDINE_URIDINE-2'-O-)-METHYLTRANSFERASE TRMJ"/>
    <property type="match status" value="1"/>
</dbReference>
<dbReference type="NCBIfam" id="TIGR00050">
    <property type="entry name" value="rRNA_methyl_1"/>
    <property type="match status" value="1"/>
</dbReference>
<dbReference type="InterPro" id="IPR029028">
    <property type="entry name" value="Alpha/beta_knot_MTases"/>
</dbReference>
<evidence type="ECO:0000256" key="4">
    <source>
        <dbReference type="ARBA" id="ARBA00022691"/>
    </source>
</evidence>
<evidence type="ECO:0000313" key="6">
    <source>
        <dbReference type="EMBL" id="SVC57272.1"/>
    </source>
</evidence>
<evidence type="ECO:0000256" key="2">
    <source>
        <dbReference type="ARBA" id="ARBA00022603"/>
    </source>
</evidence>
<dbReference type="PIRSF" id="PIRSF004808">
    <property type="entry name" value="LasT"/>
    <property type="match status" value="1"/>
</dbReference>
<name>A0A382NC15_9ZZZZ</name>
<dbReference type="Pfam" id="PF00588">
    <property type="entry name" value="SpoU_methylase"/>
    <property type="match status" value="1"/>
</dbReference>
<gene>
    <name evidence="6" type="ORF">METZ01_LOCUS310126</name>
</gene>
<dbReference type="GO" id="GO:0008173">
    <property type="term" value="F:RNA methyltransferase activity"/>
    <property type="evidence" value="ECO:0007669"/>
    <property type="project" value="InterPro"/>
</dbReference>
<dbReference type="AlphaFoldDB" id="A0A382NC15"/>
<evidence type="ECO:0000256" key="1">
    <source>
        <dbReference type="ARBA" id="ARBA00007228"/>
    </source>
</evidence>
<dbReference type="GO" id="GO:0003723">
    <property type="term" value="F:RNA binding"/>
    <property type="evidence" value="ECO:0007669"/>
    <property type="project" value="InterPro"/>
</dbReference>
<sequence length="261" mass="29196">MGSATLDNVVIVLDQPKDVVNIAGVIRVMKNMGLSKLRLVAPEEFDIYRIGGIAHRCEDVAESTQLFNTLRESLADTVFTVGTTARPRTAQRNYVRPRAVAHRIIEKASEAPVAVVFGREDRGLSNEALDLCHAVAIVPTARDYSSLNLAQACLALSYEIYLAASDEASLPKGKRDVGTATHTDLEDMYEALDRGLQRIDFFKGDRHPESVTRMLRTLFYRAEPDLRETRLVRAIGFEMERYFDRAARLEGEVGKPVRDIE</sequence>
<keyword evidence="3" id="KW-0808">Transferase</keyword>
<dbReference type="InterPro" id="IPR029026">
    <property type="entry name" value="tRNA_m1G_MTases_N"/>
</dbReference>
<feature type="domain" description="tRNA/rRNA methyltransferase SpoU type" evidence="5">
    <location>
        <begin position="9"/>
        <end position="155"/>
    </location>
</feature>
<dbReference type="Gene3D" id="3.40.1280.10">
    <property type="match status" value="1"/>
</dbReference>
<dbReference type="SUPFAM" id="SSF75217">
    <property type="entry name" value="alpha/beta knot"/>
    <property type="match status" value="1"/>
</dbReference>
<dbReference type="GO" id="GO:0005829">
    <property type="term" value="C:cytosol"/>
    <property type="evidence" value="ECO:0007669"/>
    <property type="project" value="TreeGrafter"/>
</dbReference>
<protein>
    <recommendedName>
        <fullName evidence="5">tRNA/rRNA methyltransferase SpoU type domain-containing protein</fullName>
    </recommendedName>
</protein>
<keyword evidence="4" id="KW-0949">S-adenosyl-L-methionine</keyword>
<accession>A0A382NC15</accession>
<dbReference type="GO" id="GO:0002128">
    <property type="term" value="P:tRNA nucleoside ribose methylation"/>
    <property type="evidence" value="ECO:0007669"/>
    <property type="project" value="TreeGrafter"/>
</dbReference>
<evidence type="ECO:0000259" key="5">
    <source>
        <dbReference type="Pfam" id="PF00588"/>
    </source>
</evidence>
<evidence type="ECO:0000256" key="3">
    <source>
        <dbReference type="ARBA" id="ARBA00022679"/>
    </source>
</evidence>
<reference evidence="6" key="1">
    <citation type="submission" date="2018-05" db="EMBL/GenBank/DDBJ databases">
        <authorList>
            <person name="Lanie J.A."/>
            <person name="Ng W.-L."/>
            <person name="Kazmierczak K.M."/>
            <person name="Andrzejewski T.M."/>
            <person name="Davidsen T.M."/>
            <person name="Wayne K.J."/>
            <person name="Tettelin H."/>
            <person name="Glass J.I."/>
            <person name="Rusch D."/>
            <person name="Podicherti R."/>
            <person name="Tsui H.-C.T."/>
            <person name="Winkler M.E."/>
        </authorList>
    </citation>
    <scope>NUCLEOTIDE SEQUENCE</scope>
</reference>
<comment type="similarity">
    <text evidence="1">Belongs to the class IV-like SAM-binding methyltransferase superfamily. RNA methyltransferase TrmH family.</text>
</comment>
<organism evidence="6">
    <name type="scientific">marine metagenome</name>
    <dbReference type="NCBI Taxonomy" id="408172"/>
    <lineage>
        <taxon>unclassified sequences</taxon>
        <taxon>metagenomes</taxon>
        <taxon>ecological metagenomes</taxon>
    </lineage>
</organism>
<dbReference type="InterPro" id="IPR001537">
    <property type="entry name" value="SpoU_MeTrfase"/>
</dbReference>
<dbReference type="CDD" id="cd18093">
    <property type="entry name" value="SpoU-like_TrmJ"/>
    <property type="match status" value="1"/>
</dbReference>
<dbReference type="Gene3D" id="1.10.8.590">
    <property type="match status" value="1"/>
</dbReference>
<dbReference type="PANTHER" id="PTHR42786">
    <property type="entry name" value="TRNA/RRNA METHYLTRANSFERASE"/>
    <property type="match status" value="1"/>
</dbReference>